<evidence type="ECO:0000256" key="7">
    <source>
        <dbReference type="ARBA" id="ARBA00022833"/>
    </source>
</evidence>
<feature type="compositionally biased region" description="Low complexity" evidence="8">
    <location>
        <begin position="184"/>
        <end position="206"/>
    </location>
</feature>
<reference evidence="10" key="1">
    <citation type="submission" date="2024-07" db="EMBL/GenBank/DDBJ databases">
        <title>Two chromosome-level genome assemblies of Korean endemic species Abeliophyllum distichum and Forsythia ovata (Oleaceae).</title>
        <authorList>
            <person name="Jang H."/>
        </authorList>
    </citation>
    <scope>NUCLEOTIDE SEQUENCE [LARGE SCALE GENOMIC DNA]</scope>
</reference>
<feature type="compositionally biased region" description="Low complexity" evidence="8">
    <location>
        <begin position="346"/>
        <end position="359"/>
    </location>
</feature>
<organism evidence="9 10">
    <name type="scientific">Forsythia ovata</name>
    <dbReference type="NCBI Taxonomy" id="205694"/>
    <lineage>
        <taxon>Eukaryota</taxon>
        <taxon>Viridiplantae</taxon>
        <taxon>Streptophyta</taxon>
        <taxon>Embryophyta</taxon>
        <taxon>Tracheophyta</taxon>
        <taxon>Spermatophyta</taxon>
        <taxon>Magnoliopsida</taxon>
        <taxon>eudicotyledons</taxon>
        <taxon>Gunneridae</taxon>
        <taxon>Pentapetalae</taxon>
        <taxon>asterids</taxon>
        <taxon>lamiids</taxon>
        <taxon>Lamiales</taxon>
        <taxon>Oleaceae</taxon>
        <taxon>Forsythieae</taxon>
        <taxon>Forsythia</taxon>
    </lineage>
</organism>
<evidence type="ECO:0000256" key="6">
    <source>
        <dbReference type="ARBA" id="ARBA00022786"/>
    </source>
</evidence>
<dbReference type="PANTHER" id="PTHR22937:SF136">
    <property type="entry name" value="RING-TYPE E3 UBIQUITIN TRANSFERASE"/>
    <property type="match status" value="1"/>
</dbReference>
<evidence type="ECO:0000256" key="4">
    <source>
        <dbReference type="ARBA" id="ARBA00022723"/>
    </source>
</evidence>
<gene>
    <name evidence="9" type="ORF">Fot_43176</name>
</gene>
<dbReference type="InterPro" id="IPR045191">
    <property type="entry name" value="MBR1/2-like"/>
</dbReference>
<keyword evidence="10" id="KW-1185">Reference proteome</keyword>
<evidence type="ECO:0000313" key="10">
    <source>
        <dbReference type="Proteomes" id="UP001604277"/>
    </source>
</evidence>
<feature type="region of interest" description="Disordered" evidence="8">
    <location>
        <begin position="225"/>
        <end position="310"/>
    </location>
</feature>
<evidence type="ECO:0000313" key="9">
    <source>
        <dbReference type="EMBL" id="KAL2489884.1"/>
    </source>
</evidence>
<keyword evidence="7" id="KW-0862">Zinc</keyword>
<evidence type="ECO:0000256" key="5">
    <source>
        <dbReference type="ARBA" id="ARBA00022771"/>
    </source>
</evidence>
<protein>
    <recommendedName>
        <fullName evidence="2">RING-type E3 ubiquitin transferase</fullName>
        <ecNumber evidence="2">2.3.2.27</ecNumber>
    </recommendedName>
</protein>
<dbReference type="EMBL" id="JBFOLJ010000012">
    <property type="protein sequence ID" value="KAL2489884.1"/>
    <property type="molecule type" value="Genomic_DNA"/>
</dbReference>
<feature type="region of interest" description="Disordered" evidence="8">
    <location>
        <begin position="336"/>
        <end position="359"/>
    </location>
</feature>
<dbReference type="AlphaFoldDB" id="A0ABD1RPB8"/>
<accession>A0ABD1RPB8</accession>
<evidence type="ECO:0000256" key="2">
    <source>
        <dbReference type="ARBA" id="ARBA00012483"/>
    </source>
</evidence>
<comment type="catalytic activity">
    <reaction evidence="1">
        <text>S-ubiquitinyl-[E2 ubiquitin-conjugating enzyme]-L-cysteine + [acceptor protein]-L-lysine = [E2 ubiquitin-conjugating enzyme]-L-cysteine + N(6)-ubiquitinyl-[acceptor protein]-L-lysine.</text>
        <dbReference type="EC" id="2.3.2.27"/>
    </reaction>
</comment>
<keyword evidence="6" id="KW-0833">Ubl conjugation pathway</keyword>
<name>A0ABD1RPB8_9LAMI</name>
<dbReference type="GO" id="GO:0008270">
    <property type="term" value="F:zinc ion binding"/>
    <property type="evidence" value="ECO:0007669"/>
    <property type="project" value="UniProtKB-KW"/>
</dbReference>
<dbReference type="Proteomes" id="UP001604277">
    <property type="component" value="Unassembled WGS sequence"/>
</dbReference>
<dbReference type="EC" id="2.3.2.27" evidence="2"/>
<evidence type="ECO:0000256" key="8">
    <source>
        <dbReference type="SAM" id="MobiDB-lite"/>
    </source>
</evidence>
<keyword evidence="5" id="KW-0863">Zinc-finger</keyword>
<sequence length="569" mass="61549">MRIKGVQLSMDAYSGKRAMGRVIAPRKGSNVNLKGRANDRDQNAQFCNRIGCSGRIKYSQNTKIGILDKAKCAKPSSRLENRKEIIRNTSRTCSVMTSAKKSYFNPKSSHVEFDSSESSISSNSEGLELLASPSRVPTGYQSELTDADSGKVTKSEIGSSSVSSNVRSRKVFHRKSGSCNQNTPPASSVPSVPNSSGLGTSNSGNGSRCGLRNLKYNSISDVVPRSCSSLESKSSRKGVMKKRNSEGESSSSCGGKKTNGAVSFNGRVSRPTNGIFISDSRRGSWTPQEDASGAASVRRQRSTNVNTRMRLSNRHNGNVSSLEEPAVIISRFSQPETPVNVDDHGSSQQFSAPVSSSGRSSYSLSSNNGDFLSSLIPSTSMGFGTTRLVNHDALQRHSMDGVAEILLALERIGQDEQLTNEQILAFEASLFISGLNLYDQHRAMRLDIDSMSYEELLALEECMGTVSTAVSEEELSKCLRRSIYNASLSDEKVMGSSEDGDDIKCSICQNRYSVGGVCIRGRDREVGGMPARVPFTVHTQVVAAEELVPHLQNFGSPILVIIILVNNQD</sequence>
<evidence type="ECO:0000256" key="1">
    <source>
        <dbReference type="ARBA" id="ARBA00000900"/>
    </source>
</evidence>
<proteinExistence type="predicted"/>
<dbReference type="PANTHER" id="PTHR22937">
    <property type="entry name" value="E3 UBIQUITIN-PROTEIN LIGASE RNF165"/>
    <property type="match status" value="1"/>
</dbReference>
<keyword evidence="4" id="KW-0479">Metal-binding</keyword>
<feature type="compositionally biased region" description="Basic residues" evidence="8">
    <location>
        <begin position="167"/>
        <end position="176"/>
    </location>
</feature>
<dbReference type="GO" id="GO:0061630">
    <property type="term" value="F:ubiquitin protein ligase activity"/>
    <property type="evidence" value="ECO:0007669"/>
    <property type="project" value="UniProtKB-EC"/>
</dbReference>
<comment type="caution">
    <text evidence="9">The sequence shown here is derived from an EMBL/GenBank/DDBJ whole genome shotgun (WGS) entry which is preliminary data.</text>
</comment>
<evidence type="ECO:0000256" key="3">
    <source>
        <dbReference type="ARBA" id="ARBA00022679"/>
    </source>
</evidence>
<keyword evidence="3" id="KW-0808">Transferase</keyword>
<feature type="region of interest" description="Disordered" evidence="8">
    <location>
        <begin position="132"/>
        <end position="207"/>
    </location>
</feature>